<comment type="subcellular location">
    <subcellularLocation>
        <location evidence="1">Mitochondrion</location>
    </subcellularLocation>
</comment>
<evidence type="ECO:0000256" key="7">
    <source>
        <dbReference type="ARBA" id="ARBA00039977"/>
    </source>
</evidence>
<dbReference type="PANTHER" id="PTHR12059:SF5">
    <property type="entry name" value="LARGE RIBOSOMAL SUBUNIT PROTEIN UL23M"/>
    <property type="match status" value="1"/>
</dbReference>
<dbReference type="EMBL" id="BMAV01006825">
    <property type="protein sequence ID" value="GFY49101.1"/>
    <property type="molecule type" value="Genomic_DNA"/>
</dbReference>
<evidence type="ECO:0000256" key="3">
    <source>
        <dbReference type="ARBA" id="ARBA00022980"/>
    </source>
</evidence>
<evidence type="ECO:0000256" key="6">
    <source>
        <dbReference type="ARBA" id="ARBA00038782"/>
    </source>
</evidence>
<comment type="subunit">
    <text evidence="6">Component of the mitochondrial ribosome large subunit (39S) which comprises a 16S rRNA and about 50 distinct proteins.</text>
</comment>
<dbReference type="InterPro" id="IPR012677">
    <property type="entry name" value="Nucleotide-bd_a/b_plait_sf"/>
</dbReference>
<evidence type="ECO:0000256" key="8">
    <source>
        <dbReference type="ARBA" id="ARBA00041375"/>
    </source>
</evidence>
<comment type="caution">
    <text evidence="9">The sequence shown here is derived from an EMBL/GenBank/DDBJ whole genome shotgun (WGS) entry which is preliminary data.</text>
</comment>
<dbReference type="GO" id="GO:0005762">
    <property type="term" value="C:mitochondrial large ribosomal subunit"/>
    <property type="evidence" value="ECO:0007669"/>
    <property type="project" value="TreeGrafter"/>
</dbReference>
<dbReference type="FunFam" id="3.30.70.330:FF:000284">
    <property type="entry name" value="39S ribosomal protein L23, mitochondrial"/>
    <property type="match status" value="1"/>
</dbReference>
<evidence type="ECO:0000313" key="9">
    <source>
        <dbReference type="EMBL" id="GFY49101.1"/>
    </source>
</evidence>
<dbReference type="GO" id="GO:0003735">
    <property type="term" value="F:structural constituent of ribosome"/>
    <property type="evidence" value="ECO:0007669"/>
    <property type="project" value="InterPro"/>
</dbReference>
<keyword evidence="4" id="KW-0496">Mitochondrion</keyword>
<evidence type="ECO:0000256" key="2">
    <source>
        <dbReference type="ARBA" id="ARBA00006700"/>
    </source>
</evidence>
<sequence>MSTRLYPTFVKGNPQLRIFLPNFFMKLVKPKVNEPSNHVSFIVPVEMTDDDVKNYLEKIYKTPVTQVRSRICEGEIKKNHKNYLVKDPDYRMAYVTLPDDVKFEFPDLFPQEKKDQVEKEHKRLIQQAEDLMKQRRRNWDRKDVPTWFGV</sequence>
<keyword evidence="10" id="KW-1185">Reference proteome</keyword>
<protein>
    <recommendedName>
        <fullName evidence="7">Large ribosomal subunit protein uL23m</fullName>
    </recommendedName>
    <alternativeName>
        <fullName evidence="8">39S ribosomal protein L23, mitochondrial</fullName>
    </alternativeName>
</protein>
<keyword evidence="3 9" id="KW-0689">Ribosomal protein</keyword>
<accession>A0A8X6XA96</accession>
<evidence type="ECO:0000256" key="5">
    <source>
        <dbReference type="ARBA" id="ARBA00023274"/>
    </source>
</evidence>
<reference evidence="9" key="1">
    <citation type="submission" date="2020-08" db="EMBL/GenBank/DDBJ databases">
        <title>Multicomponent nature underlies the extraordinary mechanical properties of spider dragline silk.</title>
        <authorList>
            <person name="Kono N."/>
            <person name="Nakamura H."/>
            <person name="Mori M."/>
            <person name="Yoshida Y."/>
            <person name="Ohtoshi R."/>
            <person name="Malay A.D."/>
            <person name="Moran D.A.P."/>
            <person name="Tomita M."/>
            <person name="Numata K."/>
            <person name="Arakawa K."/>
        </authorList>
    </citation>
    <scope>NUCLEOTIDE SEQUENCE</scope>
</reference>
<dbReference type="AlphaFoldDB" id="A0A8X6XA96"/>
<comment type="similarity">
    <text evidence="2">Belongs to the universal ribosomal protein uL23 family.</text>
</comment>
<evidence type="ECO:0000256" key="4">
    <source>
        <dbReference type="ARBA" id="ARBA00023128"/>
    </source>
</evidence>
<evidence type="ECO:0000256" key="1">
    <source>
        <dbReference type="ARBA" id="ARBA00004173"/>
    </source>
</evidence>
<organism evidence="9 10">
    <name type="scientific">Trichonephila inaurata madagascariensis</name>
    <dbReference type="NCBI Taxonomy" id="2747483"/>
    <lineage>
        <taxon>Eukaryota</taxon>
        <taxon>Metazoa</taxon>
        <taxon>Ecdysozoa</taxon>
        <taxon>Arthropoda</taxon>
        <taxon>Chelicerata</taxon>
        <taxon>Arachnida</taxon>
        <taxon>Araneae</taxon>
        <taxon>Araneomorphae</taxon>
        <taxon>Entelegynae</taxon>
        <taxon>Araneoidea</taxon>
        <taxon>Nephilidae</taxon>
        <taxon>Trichonephila</taxon>
        <taxon>Trichonephila inaurata</taxon>
    </lineage>
</organism>
<dbReference type="Pfam" id="PF00276">
    <property type="entry name" value="Ribosomal_L23"/>
    <property type="match status" value="1"/>
</dbReference>
<name>A0A8X6XA96_9ARAC</name>
<evidence type="ECO:0000313" key="10">
    <source>
        <dbReference type="Proteomes" id="UP000886998"/>
    </source>
</evidence>
<dbReference type="InterPro" id="IPR012678">
    <property type="entry name" value="Ribosomal_uL23/eL15/eS24_sf"/>
</dbReference>
<dbReference type="Proteomes" id="UP000886998">
    <property type="component" value="Unassembled WGS sequence"/>
</dbReference>
<dbReference type="OrthoDB" id="275582at2759"/>
<dbReference type="PANTHER" id="PTHR12059">
    <property type="entry name" value="RIBOSOMAL PROTEIN L23-RELATED"/>
    <property type="match status" value="1"/>
</dbReference>
<dbReference type="Gene3D" id="3.30.70.330">
    <property type="match status" value="1"/>
</dbReference>
<gene>
    <name evidence="9" type="primary">mRpL23</name>
    <name evidence="9" type="ORF">TNIN_209331</name>
</gene>
<dbReference type="GO" id="GO:0032543">
    <property type="term" value="P:mitochondrial translation"/>
    <property type="evidence" value="ECO:0007669"/>
    <property type="project" value="TreeGrafter"/>
</dbReference>
<dbReference type="InterPro" id="IPR013025">
    <property type="entry name" value="Ribosomal_uL23-like"/>
</dbReference>
<dbReference type="SUPFAM" id="SSF54189">
    <property type="entry name" value="Ribosomal proteins S24e, L23 and L15e"/>
    <property type="match status" value="1"/>
</dbReference>
<keyword evidence="5" id="KW-0687">Ribonucleoprotein</keyword>
<proteinExistence type="inferred from homology"/>